<dbReference type="EMBL" id="SDMP01000015">
    <property type="protein sequence ID" value="RYR07593.1"/>
    <property type="molecule type" value="Genomic_DNA"/>
</dbReference>
<evidence type="ECO:0000313" key="10">
    <source>
        <dbReference type="Proteomes" id="UP000289738"/>
    </source>
</evidence>
<sequence>MAAVPVPAGTRPAPTRSGRLQPSVLTATHSIRDLGLANRNPFLLSSSPLQYQSLVASAQPVPCRLCLSAVAPPPLSSSSRLCHLRKSQLIESADSSQLRSSLRHLRHLRSTLSSRVVLSLLPPVLAFTTFAAAIAAYNSAVSAHFLLPEYFPVLRASSLPYQLTAPALALLLVFLNYFMASNAREDTQSNIVAPNDNEVEVQSNANLTSETPQATDNVSTPEGSTPNEGDNKTHVKSAYWEYFDRLKVEGEWKAKCKFCKTVLSANPRNGLNLDLQTFNDDEDVESDQE</sequence>
<comment type="subcellular location">
    <subcellularLocation>
        <location evidence="1">Membrane</location>
        <topology evidence="1">Multi-pass membrane protein</topology>
    </subcellularLocation>
</comment>
<feature type="region of interest" description="Disordered" evidence="7">
    <location>
        <begin position="270"/>
        <end position="289"/>
    </location>
</feature>
<feature type="region of interest" description="Disordered" evidence="7">
    <location>
        <begin position="1"/>
        <end position="20"/>
    </location>
</feature>
<dbReference type="Proteomes" id="UP000289738">
    <property type="component" value="Chromosome B05"/>
</dbReference>
<dbReference type="PANTHER" id="PTHR33281">
    <property type="entry name" value="UPF0187 PROTEIN YNEE"/>
    <property type="match status" value="1"/>
</dbReference>
<feature type="compositionally biased region" description="Acidic residues" evidence="7">
    <location>
        <begin position="279"/>
        <end position="289"/>
    </location>
</feature>
<evidence type="ECO:0000256" key="7">
    <source>
        <dbReference type="SAM" id="MobiDB-lite"/>
    </source>
</evidence>
<dbReference type="InterPro" id="IPR044669">
    <property type="entry name" value="YneE/VCCN1/2-like"/>
</dbReference>
<accession>A0A444Z074</accession>
<name>A0A444Z074_ARAHY</name>
<keyword evidence="4 8" id="KW-1133">Transmembrane helix</keyword>
<keyword evidence="10" id="KW-1185">Reference proteome</keyword>
<feature type="compositionally biased region" description="Polar residues" evidence="7">
    <location>
        <begin position="205"/>
        <end position="228"/>
    </location>
</feature>
<reference evidence="9 10" key="1">
    <citation type="submission" date="2019-01" db="EMBL/GenBank/DDBJ databases">
        <title>Sequencing of cultivated peanut Arachis hypogaea provides insights into genome evolution and oil improvement.</title>
        <authorList>
            <person name="Chen X."/>
        </authorList>
    </citation>
    <scope>NUCLEOTIDE SEQUENCE [LARGE SCALE GENOMIC DNA]</scope>
    <source>
        <strain evidence="10">cv. Fuhuasheng</strain>
        <tissue evidence="9">Leaves</tissue>
    </source>
</reference>
<evidence type="ECO:0000313" key="9">
    <source>
        <dbReference type="EMBL" id="RYR07593.1"/>
    </source>
</evidence>
<keyword evidence="3 8" id="KW-0812">Transmembrane</keyword>
<dbReference type="STRING" id="3818.A0A444Z074"/>
<gene>
    <name evidence="9" type="ORF">Ahy_B05g074980</name>
</gene>
<keyword evidence="6 8" id="KW-0472">Membrane</keyword>
<evidence type="ECO:0000256" key="1">
    <source>
        <dbReference type="ARBA" id="ARBA00004141"/>
    </source>
</evidence>
<organism evidence="9 10">
    <name type="scientific">Arachis hypogaea</name>
    <name type="common">Peanut</name>
    <dbReference type="NCBI Taxonomy" id="3818"/>
    <lineage>
        <taxon>Eukaryota</taxon>
        <taxon>Viridiplantae</taxon>
        <taxon>Streptophyta</taxon>
        <taxon>Embryophyta</taxon>
        <taxon>Tracheophyta</taxon>
        <taxon>Spermatophyta</taxon>
        <taxon>Magnoliopsida</taxon>
        <taxon>eudicotyledons</taxon>
        <taxon>Gunneridae</taxon>
        <taxon>Pentapetalae</taxon>
        <taxon>rosids</taxon>
        <taxon>fabids</taxon>
        <taxon>Fabales</taxon>
        <taxon>Fabaceae</taxon>
        <taxon>Papilionoideae</taxon>
        <taxon>50 kb inversion clade</taxon>
        <taxon>dalbergioids sensu lato</taxon>
        <taxon>Dalbergieae</taxon>
        <taxon>Pterocarpus clade</taxon>
        <taxon>Arachis</taxon>
    </lineage>
</organism>
<keyword evidence="2" id="KW-0813">Transport</keyword>
<dbReference type="Pfam" id="PF25539">
    <property type="entry name" value="Bestrophin_2"/>
    <property type="match status" value="1"/>
</dbReference>
<evidence type="ECO:0000256" key="3">
    <source>
        <dbReference type="ARBA" id="ARBA00022692"/>
    </source>
</evidence>
<evidence type="ECO:0000256" key="5">
    <source>
        <dbReference type="ARBA" id="ARBA00023065"/>
    </source>
</evidence>
<evidence type="ECO:0000256" key="6">
    <source>
        <dbReference type="ARBA" id="ARBA00023136"/>
    </source>
</evidence>
<evidence type="ECO:0000256" key="8">
    <source>
        <dbReference type="SAM" id="Phobius"/>
    </source>
</evidence>
<evidence type="ECO:0000256" key="4">
    <source>
        <dbReference type="ARBA" id="ARBA00022989"/>
    </source>
</evidence>
<feature type="region of interest" description="Disordered" evidence="7">
    <location>
        <begin position="205"/>
        <end position="232"/>
    </location>
</feature>
<feature type="transmembrane region" description="Helical" evidence="8">
    <location>
        <begin position="116"/>
        <end position="139"/>
    </location>
</feature>
<dbReference type="GO" id="GO:0005254">
    <property type="term" value="F:chloride channel activity"/>
    <property type="evidence" value="ECO:0007669"/>
    <property type="project" value="InterPro"/>
</dbReference>
<proteinExistence type="predicted"/>
<dbReference type="PANTHER" id="PTHR33281:SF1">
    <property type="entry name" value="VOLTAGE-DEPENDENT CHLORIDE CHANNEL 1, CHLOROPLASTIC"/>
    <property type="match status" value="1"/>
</dbReference>
<protein>
    <submittedName>
        <fullName evidence="9">Uncharacterized protein</fullName>
    </submittedName>
</protein>
<comment type="caution">
    <text evidence="9">The sequence shown here is derived from an EMBL/GenBank/DDBJ whole genome shotgun (WGS) entry which is preliminary data.</text>
</comment>
<dbReference type="AlphaFoldDB" id="A0A444Z074"/>
<keyword evidence="5" id="KW-0406">Ion transport</keyword>
<feature type="transmembrane region" description="Helical" evidence="8">
    <location>
        <begin position="159"/>
        <end position="179"/>
    </location>
</feature>
<dbReference type="GO" id="GO:0016020">
    <property type="term" value="C:membrane"/>
    <property type="evidence" value="ECO:0007669"/>
    <property type="project" value="UniProtKB-SubCell"/>
</dbReference>
<evidence type="ECO:0000256" key="2">
    <source>
        <dbReference type="ARBA" id="ARBA00022448"/>
    </source>
</evidence>